<dbReference type="Proteomes" id="UP000076858">
    <property type="component" value="Unassembled WGS sequence"/>
</dbReference>
<sequence length="191" mass="21796">VKQDNTVTNQADINKWDKDDNLALGYLFNTCSEEQQNSLLTCDTAHSVWNSLTSRYQQNTVERRQSLQQDFLNYRFKPEHTVRYHIEAIMLLVQQFKDAGGLADDDGTCNKIITFLPPSYNNFLAARESSPILERTLANLVTRLEREESRKHNCNGGELTADDKAYFGFPSTSTGAGRSIPPTYQRPENRL</sequence>
<feature type="non-terminal residue" evidence="2">
    <location>
        <position position="191"/>
    </location>
</feature>
<dbReference type="PANTHER" id="PTHR35317:SF23">
    <property type="entry name" value="OS04G0629600 PROTEIN"/>
    <property type="match status" value="1"/>
</dbReference>
<feature type="non-terminal residue" evidence="2">
    <location>
        <position position="1"/>
    </location>
</feature>
<name>A0A164JCN0_9CRUS</name>
<keyword evidence="3" id="KW-1185">Reference proteome</keyword>
<evidence type="ECO:0000256" key="1">
    <source>
        <dbReference type="SAM" id="MobiDB-lite"/>
    </source>
</evidence>
<gene>
    <name evidence="2" type="ORF">APZ42_000830</name>
</gene>
<dbReference type="OrthoDB" id="6516797at2759"/>
<accession>A0A164JCN0</accession>
<proteinExistence type="predicted"/>
<reference evidence="2 3" key="1">
    <citation type="submission" date="2016-03" db="EMBL/GenBank/DDBJ databases">
        <title>EvidentialGene: Evidence-directed Construction of Genes on Genomes.</title>
        <authorList>
            <person name="Gilbert D.G."/>
            <person name="Choi J.-H."/>
            <person name="Mockaitis K."/>
            <person name="Colbourne J."/>
            <person name="Pfrender M."/>
        </authorList>
    </citation>
    <scope>NUCLEOTIDE SEQUENCE [LARGE SCALE GENOMIC DNA]</scope>
    <source>
        <strain evidence="2 3">Xinb3</strain>
        <tissue evidence="2">Complete organism</tissue>
    </source>
</reference>
<dbReference type="PANTHER" id="PTHR35317">
    <property type="entry name" value="OS04G0629600 PROTEIN"/>
    <property type="match status" value="1"/>
</dbReference>
<evidence type="ECO:0000313" key="2">
    <source>
        <dbReference type="EMBL" id="KZS02214.1"/>
    </source>
</evidence>
<protein>
    <submittedName>
        <fullName evidence="2">Putative Copia protein (Gag-int-pol protein)</fullName>
    </submittedName>
</protein>
<evidence type="ECO:0000313" key="3">
    <source>
        <dbReference type="Proteomes" id="UP000076858"/>
    </source>
</evidence>
<comment type="caution">
    <text evidence="2">The sequence shown here is derived from an EMBL/GenBank/DDBJ whole genome shotgun (WGS) entry which is preliminary data.</text>
</comment>
<organism evidence="2 3">
    <name type="scientific">Daphnia magna</name>
    <dbReference type="NCBI Taxonomy" id="35525"/>
    <lineage>
        <taxon>Eukaryota</taxon>
        <taxon>Metazoa</taxon>
        <taxon>Ecdysozoa</taxon>
        <taxon>Arthropoda</taxon>
        <taxon>Crustacea</taxon>
        <taxon>Branchiopoda</taxon>
        <taxon>Diplostraca</taxon>
        <taxon>Cladocera</taxon>
        <taxon>Anomopoda</taxon>
        <taxon>Daphniidae</taxon>
        <taxon>Daphnia</taxon>
    </lineage>
</organism>
<dbReference type="Pfam" id="PF14223">
    <property type="entry name" value="Retrotran_gag_2"/>
    <property type="match status" value="1"/>
</dbReference>
<feature type="region of interest" description="Disordered" evidence="1">
    <location>
        <begin position="170"/>
        <end position="191"/>
    </location>
</feature>
<dbReference type="AlphaFoldDB" id="A0A164JCN0"/>
<dbReference type="EMBL" id="LRGB01004979">
    <property type="protein sequence ID" value="KZS02214.1"/>
    <property type="molecule type" value="Genomic_DNA"/>
</dbReference>